<protein>
    <submittedName>
        <fullName evidence="2">Uncharacterized protein</fullName>
    </submittedName>
</protein>
<reference evidence="2" key="1">
    <citation type="submission" date="2023-03" db="EMBL/GenBank/DDBJ databases">
        <title>Massive genome expansion in bonnet fungi (Mycena s.s.) driven by repeated elements and novel gene families across ecological guilds.</title>
        <authorList>
            <consortium name="Lawrence Berkeley National Laboratory"/>
            <person name="Harder C.B."/>
            <person name="Miyauchi S."/>
            <person name="Viragh M."/>
            <person name="Kuo A."/>
            <person name="Thoen E."/>
            <person name="Andreopoulos B."/>
            <person name="Lu D."/>
            <person name="Skrede I."/>
            <person name="Drula E."/>
            <person name="Henrissat B."/>
            <person name="Morin E."/>
            <person name="Kohler A."/>
            <person name="Barry K."/>
            <person name="LaButti K."/>
            <person name="Morin E."/>
            <person name="Salamov A."/>
            <person name="Lipzen A."/>
            <person name="Mereny Z."/>
            <person name="Hegedus B."/>
            <person name="Baldrian P."/>
            <person name="Stursova M."/>
            <person name="Weitz H."/>
            <person name="Taylor A."/>
            <person name="Grigoriev I.V."/>
            <person name="Nagy L.G."/>
            <person name="Martin F."/>
            <person name="Kauserud H."/>
        </authorList>
    </citation>
    <scope>NUCLEOTIDE SEQUENCE</scope>
    <source>
        <strain evidence="2">CBHHK067</strain>
    </source>
</reference>
<name>A0AAD7CNY9_MYCRO</name>
<organism evidence="2 3">
    <name type="scientific">Mycena rosella</name>
    <name type="common">Pink bonnet</name>
    <name type="synonym">Agaricus rosellus</name>
    <dbReference type="NCBI Taxonomy" id="1033263"/>
    <lineage>
        <taxon>Eukaryota</taxon>
        <taxon>Fungi</taxon>
        <taxon>Dikarya</taxon>
        <taxon>Basidiomycota</taxon>
        <taxon>Agaricomycotina</taxon>
        <taxon>Agaricomycetes</taxon>
        <taxon>Agaricomycetidae</taxon>
        <taxon>Agaricales</taxon>
        <taxon>Marasmiineae</taxon>
        <taxon>Mycenaceae</taxon>
        <taxon>Mycena</taxon>
    </lineage>
</organism>
<evidence type="ECO:0000256" key="1">
    <source>
        <dbReference type="SAM" id="MobiDB-lite"/>
    </source>
</evidence>
<sequence length="200" mass="22034">MVKKAKYTTKDPSGFRVGDIVEMGFEVVAFRQANRGREDKHMDALPRLLSTLERTRHRWFQRLLLEGGEAKFKLLQNLLQGLRKKPDANCWCPTGAAMSDIVTQGQFEDTCTTVGSVLGRKDSWIAHLISGQVLPSGLEAADASSLVRRGREASYPQTVDSGDGGGREIDGSVRGFVEAMEDEVPDNEAIEIDSDEEYGA</sequence>
<accession>A0AAD7CNY9</accession>
<keyword evidence="3" id="KW-1185">Reference proteome</keyword>
<comment type="caution">
    <text evidence="2">The sequence shown here is derived from an EMBL/GenBank/DDBJ whole genome shotgun (WGS) entry which is preliminary data.</text>
</comment>
<dbReference type="AlphaFoldDB" id="A0AAD7CNY9"/>
<evidence type="ECO:0000313" key="3">
    <source>
        <dbReference type="Proteomes" id="UP001221757"/>
    </source>
</evidence>
<dbReference type="EMBL" id="JARKIE010000309">
    <property type="protein sequence ID" value="KAJ7655468.1"/>
    <property type="molecule type" value="Genomic_DNA"/>
</dbReference>
<evidence type="ECO:0000313" key="2">
    <source>
        <dbReference type="EMBL" id="KAJ7655468.1"/>
    </source>
</evidence>
<feature type="region of interest" description="Disordered" evidence="1">
    <location>
        <begin position="149"/>
        <end position="168"/>
    </location>
</feature>
<proteinExistence type="predicted"/>
<gene>
    <name evidence="2" type="ORF">B0H17DRAFT_1146406</name>
</gene>
<dbReference type="Proteomes" id="UP001221757">
    <property type="component" value="Unassembled WGS sequence"/>
</dbReference>